<proteinExistence type="predicted"/>
<evidence type="ECO:0000313" key="3">
    <source>
        <dbReference type="Proteomes" id="UP000887116"/>
    </source>
</evidence>
<dbReference type="Proteomes" id="UP000887116">
    <property type="component" value="Unassembled WGS sequence"/>
</dbReference>
<comment type="caution">
    <text evidence="2">The sequence shown here is derived from an EMBL/GenBank/DDBJ whole genome shotgun (WGS) entry which is preliminary data.</text>
</comment>
<dbReference type="AlphaFoldDB" id="A0A8X6HSA9"/>
<accession>A0A8X6HSA9</accession>
<organism evidence="2 3">
    <name type="scientific">Trichonephila clavata</name>
    <name type="common">Joro spider</name>
    <name type="synonym">Nephila clavata</name>
    <dbReference type="NCBI Taxonomy" id="2740835"/>
    <lineage>
        <taxon>Eukaryota</taxon>
        <taxon>Metazoa</taxon>
        <taxon>Ecdysozoa</taxon>
        <taxon>Arthropoda</taxon>
        <taxon>Chelicerata</taxon>
        <taxon>Arachnida</taxon>
        <taxon>Araneae</taxon>
        <taxon>Araneomorphae</taxon>
        <taxon>Entelegynae</taxon>
        <taxon>Araneoidea</taxon>
        <taxon>Nephilidae</taxon>
        <taxon>Trichonephila</taxon>
    </lineage>
</organism>
<name>A0A8X6HSA9_TRICU</name>
<protein>
    <submittedName>
        <fullName evidence="2">HTH_48 domain-containing protein</fullName>
    </submittedName>
</protein>
<dbReference type="EMBL" id="BMAO01009101">
    <property type="protein sequence ID" value="GFR28698.1"/>
    <property type="molecule type" value="Genomic_DNA"/>
</dbReference>
<dbReference type="Pfam" id="PF17906">
    <property type="entry name" value="HTH_48"/>
    <property type="match status" value="1"/>
</dbReference>
<evidence type="ECO:0000259" key="1">
    <source>
        <dbReference type="Pfam" id="PF17906"/>
    </source>
</evidence>
<sequence>MEVTHVEQRTYIKIAVHRGRNEMECHSEFVEALGHNTLPYRTVARWVKESFNKDVYQPMLSNVRVDRSVCGPT</sequence>
<keyword evidence="3" id="KW-1185">Reference proteome</keyword>
<gene>
    <name evidence="2" type="primary">NCL1_21894</name>
    <name evidence="2" type="ORF">TNCT_82391</name>
</gene>
<feature type="domain" description="Mos1 transposase HTH" evidence="1">
    <location>
        <begin position="9"/>
        <end position="47"/>
    </location>
</feature>
<evidence type="ECO:0000313" key="2">
    <source>
        <dbReference type="EMBL" id="GFR28698.1"/>
    </source>
</evidence>
<dbReference type="InterPro" id="IPR041426">
    <property type="entry name" value="Mos1_HTH"/>
</dbReference>
<reference evidence="2" key="1">
    <citation type="submission" date="2020-07" db="EMBL/GenBank/DDBJ databases">
        <title>Multicomponent nature underlies the extraordinary mechanical properties of spider dragline silk.</title>
        <authorList>
            <person name="Kono N."/>
            <person name="Nakamura H."/>
            <person name="Mori M."/>
            <person name="Yoshida Y."/>
            <person name="Ohtoshi R."/>
            <person name="Malay A.D."/>
            <person name="Moran D.A.P."/>
            <person name="Tomita M."/>
            <person name="Numata K."/>
            <person name="Arakawa K."/>
        </authorList>
    </citation>
    <scope>NUCLEOTIDE SEQUENCE</scope>
</reference>